<dbReference type="AlphaFoldDB" id="Q1Q1C2"/>
<accession>Q1Q1C2</accession>
<evidence type="ECO:0000313" key="1">
    <source>
        <dbReference type="EMBL" id="CAJ73797.1"/>
    </source>
</evidence>
<reference evidence="2 3" key="3">
    <citation type="submission" date="2020-02" db="EMBL/GenBank/DDBJ databases">
        <title>Newly sequenced genome of strain CSTR1 showed variability in Candidatus Kuenenia stuttgartiensis genomes.</title>
        <authorList>
            <person name="Ding C."/>
            <person name="Adrian L."/>
        </authorList>
    </citation>
    <scope>NUCLEOTIDE SEQUENCE [LARGE SCALE GENOMIC DNA]</scope>
    <source>
        <strain evidence="2 3">CSTR1</strain>
    </source>
</reference>
<dbReference type="Proteomes" id="UP000501926">
    <property type="component" value="Chromosome"/>
</dbReference>
<dbReference type="EMBL" id="CT573071">
    <property type="protein sequence ID" value="CAJ73797.1"/>
    <property type="molecule type" value="Genomic_DNA"/>
</dbReference>
<dbReference type="EMBL" id="CP049055">
    <property type="protein sequence ID" value="QII10825.1"/>
    <property type="molecule type" value="Genomic_DNA"/>
</dbReference>
<gene>
    <name evidence="2" type="ORF">KsCSTR_14460</name>
    <name evidence="1" type="ORF">kuste3042</name>
</gene>
<organism evidence="1">
    <name type="scientific">Kuenenia stuttgartiensis</name>
    <dbReference type="NCBI Taxonomy" id="174633"/>
    <lineage>
        <taxon>Bacteria</taxon>
        <taxon>Pseudomonadati</taxon>
        <taxon>Planctomycetota</taxon>
        <taxon>Candidatus Brocadiia</taxon>
        <taxon>Candidatus Brocadiales</taxon>
        <taxon>Candidatus Brocadiaceae</taxon>
        <taxon>Candidatus Kuenenia</taxon>
    </lineage>
</organism>
<sequence>MFHCERHVTQRSLNNYSIHNPMLQHGLCIAGTAYRKLGSYEVRFGIYDFRFGILNRTSYFILHTSQIPAGLKV</sequence>
<protein>
    <submittedName>
        <fullName evidence="1">Uncharacterized protein</fullName>
    </submittedName>
</protein>
<name>Q1Q1C2_KUEST</name>
<reference evidence="1" key="1">
    <citation type="journal article" date="2006" name="Nature">
        <title>Deciphering the evolution and metabolism of an anammox bacterium from a community genome.</title>
        <authorList>
            <person name="Strous M."/>
            <person name="Pelletier E."/>
            <person name="Mangenot S."/>
            <person name="Rattei T."/>
            <person name="Lehner A."/>
            <person name="Taylor M.W."/>
            <person name="Horn M."/>
            <person name="Daims H."/>
            <person name="Bartol-Mavel D."/>
            <person name="Wincker P."/>
            <person name="Barbe V."/>
            <person name="Fonknechten N."/>
            <person name="Vallenet D."/>
            <person name="Segurens B."/>
            <person name="Schenowitz-Truong C."/>
            <person name="Medigue C."/>
            <person name="Collingro A."/>
            <person name="Snel B."/>
            <person name="Dutilh B.E."/>
            <person name="OpDenCamp H.J.M."/>
            <person name="vanDerDrift C."/>
            <person name="Cirpus I."/>
            <person name="vanDePas-Schoonen K.T."/>
            <person name="Harhangi H.R."/>
            <person name="vanNiftrik L."/>
            <person name="Schmid M."/>
            <person name="Keltjens J."/>
            <person name="vanDeVossenberg J."/>
            <person name="Kartal B."/>
            <person name="Meier H."/>
            <person name="Frishman D."/>
            <person name="Huynen M.A."/>
            <person name="Mewes H."/>
            <person name="Weissenbach J."/>
            <person name="Jetten M.S.M."/>
            <person name="Wagner M."/>
            <person name="LePaslier D."/>
        </authorList>
    </citation>
    <scope>NUCLEOTIDE SEQUENCE</scope>
</reference>
<evidence type="ECO:0000313" key="2">
    <source>
        <dbReference type="EMBL" id="QII10825.1"/>
    </source>
</evidence>
<reference evidence="1" key="2">
    <citation type="submission" date="2006-01" db="EMBL/GenBank/DDBJ databases">
        <authorList>
            <person name="Genoscope"/>
        </authorList>
    </citation>
    <scope>NUCLEOTIDE SEQUENCE</scope>
</reference>
<evidence type="ECO:0000313" key="3">
    <source>
        <dbReference type="Proteomes" id="UP000501926"/>
    </source>
</evidence>
<proteinExistence type="predicted"/>